<comment type="subcellular location">
    <subcellularLocation>
        <location evidence="1">Cell membrane</location>
        <topology evidence="1">Multi-pass membrane protein</topology>
    </subcellularLocation>
</comment>
<feature type="transmembrane region" description="Helical" evidence="6">
    <location>
        <begin position="225"/>
        <end position="249"/>
    </location>
</feature>
<keyword evidence="2" id="KW-1003">Cell membrane</keyword>
<evidence type="ECO:0000313" key="8">
    <source>
        <dbReference type="EMBL" id="GLW90450.1"/>
    </source>
</evidence>
<dbReference type="InterPro" id="IPR020846">
    <property type="entry name" value="MFS_dom"/>
</dbReference>
<feature type="transmembrane region" description="Helical" evidence="6">
    <location>
        <begin position="7"/>
        <end position="33"/>
    </location>
</feature>
<dbReference type="Pfam" id="PF07690">
    <property type="entry name" value="MFS_1"/>
    <property type="match status" value="1"/>
</dbReference>
<evidence type="ECO:0000256" key="5">
    <source>
        <dbReference type="ARBA" id="ARBA00023136"/>
    </source>
</evidence>
<dbReference type="RefSeq" id="WP_285608449.1">
    <property type="nucleotide sequence ID" value="NZ_BSSD01000001.1"/>
</dbReference>
<sequence length="410" mass="42731">MRRRGPLLLLLVANTISALGTGMTLLAIPWFVLHVSGSAVQTGLVAAAETAGLVVASALAGPVVDRVGPRRTAVVADLVAAGAVSLIPVLHGLDLLRLWVIVVLALLLGLSRSPGDASRLTLVPLAAQRSGVALERATSAYEGSTRAARMLGGPVAGALIALWSPPPVLLIDAASFAVCAAIIGLTTIAAHKQATGDPSTSRFRRYVTDLREGLSYLRQDRLVSAFILMTMATNAIDASFATVILPVYADQVLHSTLQLGFLVSGFGLGALLGTIAFAWAGPRLPRWPTFTVCFLLTGAPRYLALVAEPPFLVLLAAIAVTGVTFGALNPIMSTVEYERIPEHLRGRVLSVGAAGAMLGMPVGTLLIGSLVNAAGLHTALVSVCVVYLVVTLSPLLFPVWRQMNRPPVTA</sequence>
<dbReference type="SUPFAM" id="SSF103473">
    <property type="entry name" value="MFS general substrate transporter"/>
    <property type="match status" value="1"/>
</dbReference>
<name>A0A9W6QIS2_9PSEU</name>
<dbReference type="Gene3D" id="1.20.1250.20">
    <property type="entry name" value="MFS general substrate transporter like domains"/>
    <property type="match status" value="1"/>
</dbReference>
<dbReference type="AlphaFoldDB" id="A0A9W6QIS2"/>
<accession>A0A9W6QIS2</accession>
<dbReference type="InterPro" id="IPR011701">
    <property type="entry name" value="MFS"/>
</dbReference>
<dbReference type="GO" id="GO:0005886">
    <property type="term" value="C:plasma membrane"/>
    <property type="evidence" value="ECO:0007669"/>
    <property type="project" value="UniProtKB-SubCell"/>
</dbReference>
<evidence type="ECO:0000256" key="3">
    <source>
        <dbReference type="ARBA" id="ARBA00022692"/>
    </source>
</evidence>
<feature type="transmembrane region" description="Helical" evidence="6">
    <location>
        <begin position="169"/>
        <end position="190"/>
    </location>
</feature>
<feature type="transmembrane region" description="Helical" evidence="6">
    <location>
        <begin position="39"/>
        <end position="60"/>
    </location>
</feature>
<dbReference type="GO" id="GO:0022857">
    <property type="term" value="F:transmembrane transporter activity"/>
    <property type="evidence" value="ECO:0007669"/>
    <property type="project" value="InterPro"/>
</dbReference>
<gene>
    <name evidence="8" type="ORF">Aglo03_12660</name>
</gene>
<dbReference type="PANTHER" id="PTHR23513">
    <property type="entry name" value="INTEGRAL MEMBRANE EFFLUX PROTEIN-RELATED"/>
    <property type="match status" value="1"/>
</dbReference>
<reference evidence="8" key="1">
    <citation type="submission" date="2023-02" db="EMBL/GenBank/DDBJ databases">
        <title>Actinokineospora globicatena NBRC 15670.</title>
        <authorList>
            <person name="Ichikawa N."/>
            <person name="Sato H."/>
            <person name="Tonouchi N."/>
        </authorList>
    </citation>
    <scope>NUCLEOTIDE SEQUENCE</scope>
    <source>
        <strain evidence="8">NBRC 15670</strain>
    </source>
</reference>
<feature type="transmembrane region" description="Helical" evidence="6">
    <location>
        <begin position="261"/>
        <end position="280"/>
    </location>
</feature>
<feature type="transmembrane region" description="Helical" evidence="6">
    <location>
        <begin position="96"/>
        <end position="113"/>
    </location>
</feature>
<keyword evidence="4 6" id="KW-1133">Transmembrane helix</keyword>
<evidence type="ECO:0000256" key="4">
    <source>
        <dbReference type="ARBA" id="ARBA00022989"/>
    </source>
</evidence>
<dbReference type="Proteomes" id="UP001165042">
    <property type="component" value="Unassembled WGS sequence"/>
</dbReference>
<organism evidence="8 9">
    <name type="scientific">Actinokineospora globicatena</name>
    <dbReference type="NCBI Taxonomy" id="103729"/>
    <lineage>
        <taxon>Bacteria</taxon>
        <taxon>Bacillati</taxon>
        <taxon>Actinomycetota</taxon>
        <taxon>Actinomycetes</taxon>
        <taxon>Pseudonocardiales</taxon>
        <taxon>Pseudonocardiaceae</taxon>
        <taxon>Actinokineospora</taxon>
    </lineage>
</organism>
<dbReference type="InterPro" id="IPR036259">
    <property type="entry name" value="MFS_trans_sf"/>
</dbReference>
<feature type="transmembrane region" description="Helical" evidence="6">
    <location>
        <begin position="348"/>
        <end position="370"/>
    </location>
</feature>
<feature type="domain" description="Major facilitator superfamily (MFS) profile" evidence="7">
    <location>
        <begin position="223"/>
        <end position="410"/>
    </location>
</feature>
<evidence type="ECO:0000259" key="7">
    <source>
        <dbReference type="PROSITE" id="PS50850"/>
    </source>
</evidence>
<protein>
    <submittedName>
        <fullName evidence="8">Multidrug-efflux transporter</fullName>
    </submittedName>
</protein>
<dbReference type="CDD" id="cd06173">
    <property type="entry name" value="MFS_MefA_like"/>
    <property type="match status" value="1"/>
</dbReference>
<dbReference type="PROSITE" id="PS50850">
    <property type="entry name" value="MFS"/>
    <property type="match status" value="1"/>
</dbReference>
<evidence type="ECO:0000313" key="9">
    <source>
        <dbReference type="Proteomes" id="UP001165042"/>
    </source>
</evidence>
<dbReference type="EMBL" id="BSSD01000001">
    <property type="protein sequence ID" value="GLW90450.1"/>
    <property type="molecule type" value="Genomic_DNA"/>
</dbReference>
<feature type="transmembrane region" description="Helical" evidence="6">
    <location>
        <begin position="72"/>
        <end position="90"/>
    </location>
</feature>
<keyword evidence="3 6" id="KW-0812">Transmembrane</keyword>
<comment type="caution">
    <text evidence="8">The sequence shown here is derived from an EMBL/GenBank/DDBJ whole genome shotgun (WGS) entry which is preliminary data.</text>
</comment>
<evidence type="ECO:0000256" key="2">
    <source>
        <dbReference type="ARBA" id="ARBA00022475"/>
    </source>
</evidence>
<keyword evidence="5 6" id="KW-0472">Membrane</keyword>
<dbReference type="PANTHER" id="PTHR23513:SF6">
    <property type="entry name" value="MAJOR FACILITATOR SUPERFAMILY ASSOCIATED DOMAIN-CONTAINING PROTEIN"/>
    <property type="match status" value="1"/>
</dbReference>
<evidence type="ECO:0000256" key="6">
    <source>
        <dbReference type="SAM" id="Phobius"/>
    </source>
</evidence>
<feature type="transmembrane region" description="Helical" evidence="6">
    <location>
        <begin position="311"/>
        <end position="328"/>
    </location>
</feature>
<evidence type="ECO:0000256" key="1">
    <source>
        <dbReference type="ARBA" id="ARBA00004651"/>
    </source>
</evidence>
<feature type="transmembrane region" description="Helical" evidence="6">
    <location>
        <begin position="376"/>
        <end position="397"/>
    </location>
</feature>
<proteinExistence type="predicted"/>
<keyword evidence="9" id="KW-1185">Reference proteome</keyword>